<accession>A0A7G5H2R3</accession>
<dbReference type="Gene3D" id="3.40.50.1390">
    <property type="entry name" value="Resolvase, N-terminal catalytic domain"/>
    <property type="match status" value="1"/>
</dbReference>
<evidence type="ECO:0000256" key="2">
    <source>
        <dbReference type="ARBA" id="ARBA00023172"/>
    </source>
</evidence>
<dbReference type="InterPro" id="IPR036162">
    <property type="entry name" value="Resolvase-like_N_sf"/>
</dbReference>
<dbReference type="PANTHER" id="PTHR30461">
    <property type="entry name" value="DNA-INVERTASE FROM LAMBDOID PROPHAGE"/>
    <property type="match status" value="1"/>
</dbReference>
<reference evidence="4 5" key="1">
    <citation type="submission" date="2020-07" db="EMBL/GenBank/DDBJ databases">
        <title>Spirosoma foliorum sp. nov., isolated from the leaves on the Nejang mountain Korea, Republic of.</title>
        <authorList>
            <person name="Ho H."/>
            <person name="Lee Y.-J."/>
            <person name="Nurcahyanto D.-A."/>
            <person name="Kim S.-G."/>
        </authorList>
    </citation>
    <scope>NUCLEOTIDE SEQUENCE [LARGE SCALE GENOMIC DNA]</scope>
    <source>
        <strain evidence="4 5">PL0136</strain>
    </source>
</reference>
<dbReference type="Pfam" id="PF00239">
    <property type="entry name" value="Resolvase"/>
    <property type="match status" value="1"/>
</dbReference>
<dbReference type="RefSeq" id="WP_182462768.1">
    <property type="nucleotide sequence ID" value="NZ_CP059732.1"/>
</dbReference>
<evidence type="ECO:0000256" key="1">
    <source>
        <dbReference type="ARBA" id="ARBA00023125"/>
    </source>
</evidence>
<sequence>MKQAIAYYRVSTRRQGRSGLGLEAQQIAVAGYCQLNGYELVDEVVEVKSTRKHQYGLFEAMERCRFRKATLMVARLDRLGRDVEKIARLVKSDVDIVVTDNPQANRFTIHIIAAVDEEQRQRISETTRAALAAARNRGVILGKQGKIQAEQNKKAADEFARQLLPMLESLKKQGIITVRAIAQELNRQGIPTFRGDSHWHPSTICGLQKRLKPKKLITMQTQPIMIPTQEADIFFDDRSLLETALGKDALKVSSINANCDCSAYYSTENDDLVNTHQITASATATY</sequence>
<keyword evidence="5" id="KW-1185">Reference proteome</keyword>
<name>A0A7G5H2R3_9BACT</name>
<dbReference type="Proteomes" id="UP000515369">
    <property type="component" value="Chromosome"/>
</dbReference>
<dbReference type="KEGG" id="sfol:H3H32_11180"/>
<keyword evidence="2" id="KW-0233">DNA recombination</keyword>
<keyword evidence="1" id="KW-0238">DNA-binding</keyword>
<evidence type="ECO:0000313" key="4">
    <source>
        <dbReference type="EMBL" id="QMW05405.1"/>
    </source>
</evidence>
<dbReference type="EMBL" id="CP059732">
    <property type="protein sequence ID" value="QMW05405.1"/>
    <property type="molecule type" value="Genomic_DNA"/>
</dbReference>
<organism evidence="4 5">
    <name type="scientific">Spirosoma foliorum</name>
    <dbReference type="NCBI Taxonomy" id="2710596"/>
    <lineage>
        <taxon>Bacteria</taxon>
        <taxon>Pseudomonadati</taxon>
        <taxon>Bacteroidota</taxon>
        <taxon>Cytophagia</taxon>
        <taxon>Cytophagales</taxon>
        <taxon>Cytophagaceae</taxon>
        <taxon>Spirosoma</taxon>
    </lineage>
</organism>
<dbReference type="AlphaFoldDB" id="A0A7G5H2R3"/>
<dbReference type="SUPFAM" id="SSF53041">
    <property type="entry name" value="Resolvase-like"/>
    <property type="match status" value="1"/>
</dbReference>
<dbReference type="GO" id="GO:0003677">
    <property type="term" value="F:DNA binding"/>
    <property type="evidence" value="ECO:0007669"/>
    <property type="project" value="UniProtKB-KW"/>
</dbReference>
<proteinExistence type="predicted"/>
<gene>
    <name evidence="4" type="ORF">H3H32_11180</name>
</gene>
<dbReference type="CDD" id="cd00338">
    <property type="entry name" value="Ser_Recombinase"/>
    <property type="match status" value="1"/>
</dbReference>
<dbReference type="SMART" id="SM00857">
    <property type="entry name" value="Resolvase"/>
    <property type="match status" value="1"/>
</dbReference>
<dbReference type="GO" id="GO:0000150">
    <property type="term" value="F:DNA strand exchange activity"/>
    <property type="evidence" value="ECO:0007669"/>
    <property type="project" value="InterPro"/>
</dbReference>
<dbReference type="InterPro" id="IPR006119">
    <property type="entry name" value="Resolv_N"/>
</dbReference>
<feature type="domain" description="Resolvase/invertase-type recombinase catalytic" evidence="3">
    <location>
        <begin position="4"/>
        <end position="140"/>
    </location>
</feature>
<dbReference type="InterPro" id="IPR050639">
    <property type="entry name" value="SSR_resolvase"/>
</dbReference>
<evidence type="ECO:0000313" key="5">
    <source>
        <dbReference type="Proteomes" id="UP000515369"/>
    </source>
</evidence>
<evidence type="ECO:0000259" key="3">
    <source>
        <dbReference type="SMART" id="SM00857"/>
    </source>
</evidence>
<dbReference type="PANTHER" id="PTHR30461:SF2">
    <property type="entry name" value="SERINE RECOMBINASE PINE-RELATED"/>
    <property type="match status" value="1"/>
</dbReference>
<protein>
    <submittedName>
        <fullName evidence="4">Recombinase family protein</fullName>
    </submittedName>
</protein>